<geneLocation type="plasmid" evidence="2 3">
    <name>pRgalR602c</name>
</geneLocation>
<keyword evidence="3" id="KW-1185">Reference proteome</keyword>
<dbReference type="AlphaFoldDB" id="A0A0B4XBQ1"/>
<dbReference type="KEGG" id="rga:RGR602_PC01408"/>
<accession>A0A0B4XBQ1</accession>
<sequence length="322" mass="34952">MSNVFANGLEISGKAVNAKTIAVFPDTCFTPPENPATPPGVPIPYPSFGFASDTEKGTGTVKIGGQTVNIKNKSDLSRTSGTEAGCAAKKGIITSNNTGKEYFSSWSNDVKFDGEPVIRMSDLATNNHGSPISNTVTWPHIAKINVKGVDCVQVLNDLGIMVHPYRDREKKGRCKKGKQQSDHLLQNACVNQKRRGPAAPGFGGYDLDDAPCICLNDGTKTRTQHGIKSALQNDWATKLRGDGKVKVSYKEARDENLKFTAAGHEGIRNSPEALKCLKAIIDEYFMRITGASSVEELEKQDCRVPGPRKKRARKSKGKKKSK</sequence>
<dbReference type="HOGENOM" id="CLU_066858_0_0_5"/>
<feature type="compositionally biased region" description="Basic residues" evidence="1">
    <location>
        <begin position="306"/>
        <end position="322"/>
    </location>
</feature>
<organism evidence="2 3">
    <name type="scientific">Rhizobium gallicum bv. gallicum R602sp</name>
    <dbReference type="NCBI Taxonomy" id="1041138"/>
    <lineage>
        <taxon>Bacteria</taxon>
        <taxon>Pseudomonadati</taxon>
        <taxon>Pseudomonadota</taxon>
        <taxon>Alphaproteobacteria</taxon>
        <taxon>Hyphomicrobiales</taxon>
        <taxon>Rhizobiaceae</taxon>
        <taxon>Rhizobium/Agrobacterium group</taxon>
        <taxon>Rhizobium</taxon>
    </lineage>
</organism>
<name>A0A0B4XBQ1_9HYPH</name>
<feature type="region of interest" description="Disordered" evidence="1">
    <location>
        <begin position="296"/>
        <end position="322"/>
    </location>
</feature>
<gene>
    <name evidence="2" type="ORF">RGR602_PC01408</name>
</gene>
<proteinExistence type="predicted"/>
<dbReference type="EMBL" id="CP006880">
    <property type="protein sequence ID" value="AJD45434.1"/>
    <property type="molecule type" value="Genomic_DNA"/>
</dbReference>
<dbReference type="CDD" id="cd14740">
    <property type="entry name" value="PAAR_4"/>
    <property type="match status" value="1"/>
</dbReference>
<dbReference type="RefSeq" id="WP_082046732.1">
    <property type="nucleotide sequence ID" value="NZ_CP006880.1"/>
</dbReference>
<evidence type="ECO:0000313" key="3">
    <source>
        <dbReference type="Proteomes" id="UP000031368"/>
    </source>
</evidence>
<dbReference type="Proteomes" id="UP000031368">
    <property type="component" value="Plasmid pRgalR602c"/>
</dbReference>
<keyword evidence="2" id="KW-0614">Plasmid</keyword>
<evidence type="ECO:0000256" key="1">
    <source>
        <dbReference type="SAM" id="MobiDB-lite"/>
    </source>
</evidence>
<evidence type="ECO:0000313" key="2">
    <source>
        <dbReference type="EMBL" id="AJD45434.1"/>
    </source>
</evidence>
<protein>
    <submittedName>
        <fullName evidence="2">PAAR repeat-containing protein</fullName>
    </submittedName>
</protein>
<reference evidence="2 3" key="1">
    <citation type="submission" date="2013-11" db="EMBL/GenBank/DDBJ databases">
        <title>Complete genome sequence of Rhizobium gallicum bv. gallicum R602.</title>
        <authorList>
            <person name="Bustos P."/>
            <person name="Santamaria R.I."/>
            <person name="Lozano L."/>
            <person name="Acosta J.L."/>
            <person name="Ormeno-Orrillo E."/>
            <person name="Rogel M.A."/>
            <person name="Romero D."/>
            <person name="Cevallos M.A."/>
            <person name="Martinez-Romero E."/>
            <person name="Gonzalez V."/>
        </authorList>
    </citation>
    <scope>NUCLEOTIDE SEQUENCE [LARGE SCALE GENOMIC DNA]</scope>
    <source>
        <strain evidence="2 3">R602</strain>
        <plasmid evidence="2 3">pRgalR602c</plasmid>
    </source>
</reference>
<dbReference type="Pfam" id="PF13665">
    <property type="entry name" value="Tox-PAAR-like"/>
    <property type="match status" value="1"/>
</dbReference>